<dbReference type="AlphaFoldDB" id="A0A9X2XCJ3"/>
<dbReference type="Gene3D" id="1.10.530.10">
    <property type="match status" value="1"/>
</dbReference>
<gene>
    <name evidence="3" type="ORF">NYR54_17560</name>
</gene>
<evidence type="ECO:0000259" key="2">
    <source>
        <dbReference type="Pfam" id="PF11860"/>
    </source>
</evidence>
<dbReference type="InterPro" id="IPR002477">
    <property type="entry name" value="Peptidoglycan-bd-like"/>
</dbReference>
<dbReference type="RefSeq" id="WP_261517025.1">
    <property type="nucleotide sequence ID" value="NZ_JAODNV010000024.1"/>
</dbReference>
<dbReference type="SUPFAM" id="SSF53955">
    <property type="entry name" value="Lysozyme-like"/>
    <property type="match status" value="1"/>
</dbReference>
<proteinExistence type="predicted"/>
<accession>A0A9X2XCJ3</accession>
<dbReference type="InterPro" id="IPR024408">
    <property type="entry name" value="Muramidase"/>
</dbReference>
<dbReference type="InterPro" id="IPR036365">
    <property type="entry name" value="PGBD-like_sf"/>
</dbReference>
<dbReference type="InterPro" id="IPR036366">
    <property type="entry name" value="PGBDSf"/>
</dbReference>
<feature type="domain" description="Peptidoglycan binding-like" evidence="1">
    <location>
        <begin position="212"/>
        <end position="267"/>
    </location>
</feature>
<keyword evidence="4" id="KW-1185">Reference proteome</keyword>
<organism evidence="3 4">
    <name type="scientific">Chelativorans petroleitrophicus</name>
    <dbReference type="NCBI Taxonomy" id="2975484"/>
    <lineage>
        <taxon>Bacteria</taxon>
        <taxon>Pseudomonadati</taxon>
        <taxon>Pseudomonadota</taxon>
        <taxon>Alphaproteobacteria</taxon>
        <taxon>Hyphomicrobiales</taxon>
        <taxon>Phyllobacteriaceae</taxon>
        <taxon>Chelativorans</taxon>
    </lineage>
</organism>
<dbReference type="EMBL" id="JAODNV010000024">
    <property type="protein sequence ID" value="MCT8992072.1"/>
    <property type="molecule type" value="Genomic_DNA"/>
</dbReference>
<dbReference type="Pfam" id="PF11860">
    <property type="entry name" value="Muramidase"/>
    <property type="match status" value="1"/>
</dbReference>
<dbReference type="InterPro" id="IPR023346">
    <property type="entry name" value="Lysozyme-like_dom_sf"/>
</dbReference>
<feature type="domain" description="N-acetylmuramidase" evidence="2">
    <location>
        <begin position="20"/>
        <end position="192"/>
    </location>
</feature>
<dbReference type="SUPFAM" id="SSF47090">
    <property type="entry name" value="PGBD-like"/>
    <property type="match status" value="1"/>
</dbReference>
<evidence type="ECO:0000313" key="4">
    <source>
        <dbReference type="Proteomes" id="UP001149009"/>
    </source>
</evidence>
<dbReference type="Gene3D" id="1.10.101.10">
    <property type="entry name" value="PGBD-like superfamily/PGBD"/>
    <property type="match status" value="1"/>
</dbReference>
<dbReference type="Pfam" id="PF01471">
    <property type="entry name" value="PG_binding_1"/>
    <property type="match status" value="1"/>
</dbReference>
<protein>
    <submittedName>
        <fullName evidence="3">N-acetylmuramidase domain-containing protein</fullName>
    </submittedName>
</protein>
<reference evidence="3" key="1">
    <citation type="submission" date="2022-08" db="EMBL/GenBank/DDBJ databases">
        <title>Chelativorans sichuanense sp. nov., a paraffin oil-degrading bacterium isolated from a mixture of oil-based drill cuttings and paddy soil.</title>
        <authorList>
            <person name="Yu J."/>
            <person name="Liu H."/>
            <person name="Chen Q."/>
        </authorList>
    </citation>
    <scope>NUCLEOTIDE SEQUENCE</scope>
    <source>
        <strain evidence="3">SCAU 2101</strain>
    </source>
</reference>
<sequence length="296" mass="32388">MFSAETIALITRAAREADLEPAVLLAVAEVESGGRTHALIKGRTEPLIRFEGHYFDRRLSEADRIRARREGLAAPAAGAVRNPPGQAARWRMLESAAAIDRRAAYESTSWGVGQVMGAHWAWLGYRNVDALVAEARSGLEGQLRLMLRYIEKAGLKDALRERNWVAFARGYNGPDYARNSYHLRLALAYRRHARLAEARAREGEAMLMQGDSGSAVRQLQSTLSRLGHRVAIDGIFGPETDAALRAFQRRHGLSADGIVGPRTSAALREALQPAGIAGRLSGAIAAFLQRILAAFR</sequence>
<evidence type="ECO:0000313" key="3">
    <source>
        <dbReference type="EMBL" id="MCT8992072.1"/>
    </source>
</evidence>
<evidence type="ECO:0000259" key="1">
    <source>
        <dbReference type="Pfam" id="PF01471"/>
    </source>
</evidence>
<name>A0A9X2XCJ3_9HYPH</name>
<comment type="caution">
    <text evidence="3">The sequence shown here is derived from an EMBL/GenBank/DDBJ whole genome shotgun (WGS) entry which is preliminary data.</text>
</comment>
<dbReference type="Proteomes" id="UP001149009">
    <property type="component" value="Unassembled WGS sequence"/>
</dbReference>